<dbReference type="InterPro" id="IPR050570">
    <property type="entry name" value="Cell_wall_metabolism_enzyme"/>
</dbReference>
<gene>
    <name evidence="3" type="ORF">IAC06_04600</name>
</gene>
<dbReference type="EMBL" id="JADIMI010000043">
    <property type="protein sequence ID" value="MBO8452146.1"/>
    <property type="molecule type" value="Genomic_DNA"/>
</dbReference>
<dbReference type="Proteomes" id="UP000823661">
    <property type="component" value="Unassembled WGS sequence"/>
</dbReference>
<dbReference type="Gene3D" id="2.70.70.10">
    <property type="entry name" value="Glucose Permease (Domain IIA)"/>
    <property type="match status" value="1"/>
</dbReference>
<dbReference type="InterPro" id="IPR016047">
    <property type="entry name" value="M23ase_b-sheet_dom"/>
</dbReference>
<dbReference type="GO" id="GO:0004222">
    <property type="term" value="F:metalloendopeptidase activity"/>
    <property type="evidence" value="ECO:0007669"/>
    <property type="project" value="TreeGrafter"/>
</dbReference>
<evidence type="ECO:0000313" key="4">
    <source>
        <dbReference type="Proteomes" id="UP000823661"/>
    </source>
</evidence>
<feature type="domain" description="M23ase beta-sheet core" evidence="2">
    <location>
        <begin position="204"/>
        <end position="299"/>
    </location>
</feature>
<proteinExistence type="predicted"/>
<comment type="caution">
    <text evidence="3">The sequence shown here is derived from an EMBL/GenBank/DDBJ whole genome shotgun (WGS) entry which is preliminary data.</text>
</comment>
<dbReference type="InterPro" id="IPR011055">
    <property type="entry name" value="Dup_hybrid_motif"/>
</dbReference>
<reference evidence="3" key="2">
    <citation type="journal article" date="2021" name="PeerJ">
        <title>Extensive microbial diversity within the chicken gut microbiome revealed by metagenomics and culture.</title>
        <authorList>
            <person name="Gilroy R."/>
            <person name="Ravi A."/>
            <person name="Getino M."/>
            <person name="Pursley I."/>
            <person name="Horton D.L."/>
            <person name="Alikhan N.F."/>
            <person name="Baker D."/>
            <person name="Gharbi K."/>
            <person name="Hall N."/>
            <person name="Watson M."/>
            <person name="Adriaenssens E.M."/>
            <person name="Foster-Nyarko E."/>
            <person name="Jarju S."/>
            <person name="Secka A."/>
            <person name="Antonio M."/>
            <person name="Oren A."/>
            <person name="Chaudhuri R.R."/>
            <person name="La Ragione R."/>
            <person name="Hildebrand F."/>
            <person name="Pallen M.J."/>
        </authorList>
    </citation>
    <scope>NUCLEOTIDE SEQUENCE</scope>
    <source>
        <strain evidence="3">B1-20833</strain>
    </source>
</reference>
<keyword evidence="1" id="KW-0472">Membrane</keyword>
<name>A0A9D9HHQ2_9BACT</name>
<dbReference type="CDD" id="cd12797">
    <property type="entry name" value="M23_peptidase"/>
    <property type="match status" value="1"/>
</dbReference>
<dbReference type="PANTHER" id="PTHR21666:SF270">
    <property type="entry name" value="MUREIN HYDROLASE ACTIVATOR ENVC"/>
    <property type="match status" value="1"/>
</dbReference>
<evidence type="ECO:0000313" key="3">
    <source>
        <dbReference type="EMBL" id="MBO8452146.1"/>
    </source>
</evidence>
<dbReference type="FunFam" id="2.70.70.10:FF:000006">
    <property type="entry name" value="M23 family peptidase"/>
    <property type="match status" value="1"/>
</dbReference>
<reference evidence="3" key="1">
    <citation type="submission" date="2020-10" db="EMBL/GenBank/DDBJ databases">
        <authorList>
            <person name="Gilroy R."/>
        </authorList>
    </citation>
    <scope>NUCLEOTIDE SEQUENCE</scope>
    <source>
        <strain evidence="3">B1-20833</strain>
    </source>
</reference>
<protein>
    <submittedName>
        <fullName evidence="3">M23 family metallopeptidase</fullName>
    </submittedName>
</protein>
<keyword evidence="1" id="KW-0812">Transmembrane</keyword>
<sequence length="332" mass="37381">MRNSKKYIFNSVTLSYEEQIRSRRSRIVKYSCLFLASVAMTVLYVWIYTSVLGQDLPKTARLQRINDGWSAKVDLIDRHLDEYDEVLGTLQMRDDEIYRSIFGMSPISKEVRNAGFGGVNRYAYLDGADISGHIKNTVVRLDVLTKKSYVQSKSFDDVSLVAARSGEMVSCIPKISPIVPDRSQYRLSSSFGVRKDPITGRQARHMGLDFAIEVGNPVYSTGDGVVSYVGHSRYGYGNNIIVDHGFGYKTRYAHLSTTDVVEGMQVRRGDFLGRTGNSGKSSGPHLHYEVIYMDRPVNPINYLDLEIPAEEYSSMVRQVEAGSDIVHSDIRK</sequence>
<evidence type="ECO:0000256" key="1">
    <source>
        <dbReference type="SAM" id="Phobius"/>
    </source>
</evidence>
<keyword evidence="1" id="KW-1133">Transmembrane helix</keyword>
<dbReference type="SUPFAM" id="SSF51261">
    <property type="entry name" value="Duplicated hybrid motif"/>
    <property type="match status" value="1"/>
</dbReference>
<feature type="transmembrane region" description="Helical" evidence="1">
    <location>
        <begin position="27"/>
        <end position="48"/>
    </location>
</feature>
<accession>A0A9D9HHQ2</accession>
<dbReference type="PANTHER" id="PTHR21666">
    <property type="entry name" value="PEPTIDASE-RELATED"/>
    <property type="match status" value="1"/>
</dbReference>
<organism evidence="3 4">
    <name type="scientific">Candidatus Cryptobacteroides intestinavium</name>
    <dbReference type="NCBI Taxonomy" id="2840766"/>
    <lineage>
        <taxon>Bacteria</taxon>
        <taxon>Pseudomonadati</taxon>
        <taxon>Bacteroidota</taxon>
        <taxon>Bacteroidia</taxon>
        <taxon>Bacteroidales</taxon>
        <taxon>Candidatus Cryptobacteroides</taxon>
    </lineage>
</organism>
<dbReference type="AlphaFoldDB" id="A0A9D9HHQ2"/>
<dbReference type="Pfam" id="PF01551">
    <property type="entry name" value="Peptidase_M23"/>
    <property type="match status" value="1"/>
</dbReference>
<evidence type="ECO:0000259" key="2">
    <source>
        <dbReference type="Pfam" id="PF01551"/>
    </source>
</evidence>